<dbReference type="InterPro" id="IPR041690">
    <property type="entry name" value="Cadherin_5"/>
</dbReference>
<feature type="region of interest" description="Disordered" evidence="1">
    <location>
        <begin position="556"/>
        <end position="607"/>
    </location>
</feature>
<evidence type="ECO:0000313" key="3">
    <source>
        <dbReference type="EMBL" id="BCL62394.1"/>
    </source>
</evidence>
<feature type="domain" description="Cadherin-like" evidence="2">
    <location>
        <begin position="123"/>
        <end position="214"/>
    </location>
</feature>
<feature type="compositionally biased region" description="Basic and acidic residues" evidence="1">
    <location>
        <begin position="588"/>
        <end position="599"/>
    </location>
</feature>
<keyword evidence="4" id="KW-1185">Reference proteome</keyword>
<reference evidence="3" key="1">
    <citation type="submission" date="2020-09" db="EMBL/GenBank/DDBJ databases">
        <title>Desulfogranum mesoprofundum gen. nov., sp. nov., a novel mesophilic, sulfate-reducing chemolithoautotroph isolated from a deep-sea hydrothermal vent chimney in the Suiyo Seamount.</title>
        <authorList>
            <person name="Hashimoto Y."/>
            <person name="Nakagawa S."/>
        </authorList>
    </citation>
    <scope>NUCLEOTIDE SEQUENCE</scope>
    <source>
        <strain evidence="3">KT2</strain>
    </source>
</reference>
<protein>
    <recommendedName>
        <fullName evidence="2">Cadherin-like domain-containing protein</fullName>
    </recommendedName>
</protein>
<organism evidence="3 4">
    <name type="scientific">Desulfomarina profundi</name>
    <dbReference type="NCBI Taxonomy" id="2772557"/>
    <lineage>
        <taxon>Bacteria</taxon>
        <taxon>Pseudomonadati</taxon>
        <taxon>Thermodesulfobacteriota</taxon>
        <taxon>Desulfobulbia</taxon>
        <taxon>Desulfobulbales</taxon>
        <taxon>Desulfobulbaceae</taxon>
        <taxon>Desulfomarina</taxon>
    </lineage>
</organism>
<evidence type="ECO:0000259" key="2">
    <source>
        <dbReference type="Pfam" id="PF17892"/>
    </source>
</evidence>
<sequence length="666" mass="72450">MSDGVSDPVSCVAFFDIDPVNDKPILRGEQITGAVEDNSFSFTVAQLMANDTDVETASPYETDSISFAGINGATHGRISTGTGGVINYIPDTDFCGTDNFSYTVIDSHGSSSTVQSQIYVQPVNDLPVVEYDRSSNAEDTIWNTFAISRLLANDSDVDGDTLFIRNPHVLSGHGQVRISGSNLQIKPDAHQHAMVIGYTVSDGHGGEVESRLSLDNIREHNYAPDFSGLYRITRYDPLAGIIFAFHAEDRNGGDSWTLSGGLHQMGDIVSITTSSLHTDYPLARMTDYGYGHFGLSWHIVRPGGGAGDNWDPTQLGYNATFTLTVTDHQGATGTIFVDLDRMQRNEGPVYHYTPVVLDLDGDGVELLNVSENIKFDWNLDGKAEATGWIGHDDGFLVYDYDHDRQVNQPDELSLRQYSPGAATDLEGLRAFDSNGDGRFDKTDTGWNDFGVWQDKNSNGVTDMGEFSSLDELEINAINLKSNEEYEEINGNIVYGTTSFIREDGTTGEVADVGLNGTVIDSLEETDKPAELEQMTQPQQIDENPTAATSPTAVEVFDETQSENETDPTGNPPVLLSQEPNSNVETSEPEARQEPQEENSHPAAPSPVDDATISLLAAQLISDMATNSQAVDTPDVHIPAPLPVDPIVTIDHHAAAHEHDHDILSIF</sequence>
<dbReference type="Pfam" id="PF17963">
    <property type="entry name" value="Big_9"/>
    <property type="match status" value="1"/>
</dbReference>
<evidence type="ECO:0000313" key="4">
    <source>
        <dbReference type="Proteomes" id="UP000826725"/>
    </source>
</evidence>
<name>A0A8D5FVF4_9BACT</name>
<accession>A0A8D5FVF4</accession>
<dbReference type="PANTHER" id="PTHR39431">
    <property type="entry name" value="FRPA/C-RELATED PROTEIN"/>
    <property type="match status" value="1"/>
</dbReference>
<dbReference type="AlphaFoldDB" id="A0A8D5FVF4"/>
<dbReference type="PANTHER" id="PTHR39431:SF1">
    <property type="entry name" value="FRPA_C-RELATED PROTEIN"/>
    <property type="match status" value="1"/>
</dbReference>
<dbReference type="Proteomes" id="UP000826725">
    <property type="component" value="Chromosome"/>
</dbReference>
<feature type="compositionally biased region" description="Acidic residues" evidence="1">
    <location>
        <begin position="556"/>
        <end position="565"/>
    </location>
</feature>
<proteinExistence type="predicted"/>
<evidence type="ECO:0000256" key="1">
    <source>
        <dbReference type="SAM" id="MobiDB-lite"/>
    </source>
</evidence>
<gene>
    <name evidence="3" type="ORF">DGMP_30870</name>
</gene>
<dbReference type="NCBIfam" id="NF012211">
    <property type="entry name" value="tand_rpt_95"/>
    <property type="match status" value="1"/>
</dbReference>
<dbReference type="EMBL" id="AP024086">
    <property type="protein sequence ID" value="BCL62394.1"/>
    <property type="molecule type" value="Genomic_DNA"/>
</dbReference>
<dbReference type="KEGG" id="dbk:DGMP_30870"/>
<dbReference type="Pfam" id="PF17892">
    <property type="entry name" value="Cadherin_5"/>
    <property type="match status" value="1"/>
</dbReference>